<reference evidence="1 2" key="1">
    <citation type="submission" date="2019-11" db="EMBL/GenBank/DDBJ databases">
        <title>Comparison of genomes from free-living endosymbiotic cyanobacteria isolated from Azolla.</title>
        <authorList>
            <person name="Thiel T."/>
            <person name="Pratte B."/>
        </authorList>
    </citation>
    <scope>NUCLEOTIDE SEQUENCE [LARGE SCALE GENOMIC DNA]</scope>
    <source>
        <strain evidence="1 2">N2B</strain>
        <plasmid evidence="1">pN2B-C</plasmid>
    </source>
</reference>
<evidence type="ECO:0000313" key="1">
    <source>
        <dbReference type="EMBL" id="MBC1305841.1"/>
    </source>
</evidence>
<name>A0ABR6SHF8_ANAVA</name>
<comment type="caution">
    <text evidence="1">The sequence shown here is derived from an EMBL/GenBank/DDBJ whole genome shotgun (WGS) entry which is preliminary data.</text>
</comment>
<evidence type="ECO:0000313" key="2">
    <source>
        <dbReference type="Proteomes" id="UP000570851"/>
    </source>
</evidence>
<keyword evidence="2" id="KW-1185">Reference proteome</keyword>
<keyword evidence="1" id="KW-0614">Plasmid</keyword>
<dbReference type="EMBL" id="JACKZP010000304">
    <property type="protein sequence ID" value="MBC1305841.1"/>
    <property type="molecule type" value="Genomic_DNA"/>
</dbReference>
<dbReference type="GeneID" id="58727268"/>
<accession>A0ABR6SHF8</accession>
<gene>
    <name evidence="1" type="ORF">GNE12_28565</name>
</gene>
<dbReference type="RefSeq" id="WP_011316726.1">
    <property type="nucleotide sequence ID" value="NZ_JACKZP010000304.1"/>
</dbReference>
<dbReference type="Proteomes" id="UP000570851">
    <property type="component" value="Unassembled WGS sequence"/>
</dbReference>
<sequence length="194" mass="21124">MPRKVQSDYVELSVARKKGSSEARLLQYLKDSEKGGGDMIMEAIIPLYLPYMLYSEGVRGEKLSSCVLDAIAQLEVQIIKMKRAFGMEGLAQVVLVQPYGSGLPTSAATTTQPHGSGVFSLIAATDIQAQAEKSASFFTGVVSTDDVSVSSEVPLVVEEQSFQEEDLDDDFFNDDEDDVIAKAEIEVDPGFRLE</sequence>
<protein>
    <submittedName>
        <fullName evidence="1">Uncharacterized protein</fullName>
    </submittedName>
</protein>
<geneLocation type="plasmid" evidence="1">
    <name>pN2B-C</name>
</geneLocation>
<organism evidence="1 2">
    <name type="scientific">Trichormus variabilis N2B</name>
    <dbReference type="NCBI Taxonomy" id="2681315"/>
    <lineage>
        <taxon>Bacteria</taxon>
        <taxon>Bacillati</taxon>
        <taxon>Cyanobacteriota</taxon>
        <taxon>Cyanophyceae</taxon>
        <taxon>Nostocales</taxon>
        <taxon>Nostocaceae</taxon>
        <taxon>Trichormus</taxon>
    </lineage>
</organism>
<proteinExistence type="predicted"/>